<dbReference type="AlphaFoldDB" id="A0A368NNK7"/>
<name>A0A368NNK7_AGRVI</name>
<accession>A0A368NNK7</accession>
<evidence type="ECO:0000313" key="2">
    <source>
        <dbReference type="Proteomes" id="UP000436911"/>
    </source>
</evidence>
<reference evidence="1 2" key="1">
    <citation type="submission" date="2018-08" db="EMBL/GenBank/DDBJ databases">
        <title>Genome sequencing of Agrobacterium vitis strain ICMP 10754.</title>
        <authorList>
            <person name="Visnovsky S.B."/>
            <person name="Pitman A.R."/>
        </authorList>
    </citation>
    <scope>NUCLEOTIDE SEQUENCE [LARGE SCALE GENOMIC DNA]</scope>
    <source>
        <strain evidence="1 2">ICMP 10754</strain>
    </source>
</reference>
<comment type="caution">
    <text evidence="1">The sequence shown here is derived from an EMBL/GenBank/DDBJ whole genome shotgun (WGS) entry which is preliminary data.</text>
</comment>
<sequence length="307" mass="34573">MCYFFAMKIHDSTYEKLLYLVGTTDKELFDAGEDIKQRYESVPIAVMKKLGYGGDYVIAGHGKSEILQRIEGAFASIYRKQDIAMGGHIGVFMYRDIFARVGVPHVFGQAVINPFEFVDLTPVQLRIIQTEQEEVETFFDQFSDIADVQYGTQELKEPFVKNELVVRYVGLSRLHLHSASAVLTGGYDYRGAVQSSLLATELALKSGAAALGLNELEIKMQFNHNNAKIADFVQAGWSKFDGARVNRVIAKQPPYVPNRYSATQPNRREVGHLVMGAQYIVSEIVRQMSDRNFRNGVQPPMARRYPA</sequence>
<dbReference type="EMBL" id="QUSG01000003">
    <property type="protein sequence ID" value="KAA3529443.1"/>
    <property type="molecule type" value="Genomic_DNA"/>
</dbReference>
<dbReference type="Proteomes" id="UP000436911">
    <property type="component" value="Unassembled WGS sequence"/>
</dbReference>
<proteinExistence type="predicted"/>
<organism evidence="1 2">
    <name type="scientific">Agrobacterium vitis</name>
    <name type="common">Rhizobium vitis</name>
    <dbReference type="NCBI Taxonomy" id="373"/>
    <lineage>
        <taxon>Bacteria</taxon>
        <taxon>Pseudomonadati</taxon>
        <taxon>Pseudomonadota</taxon>
        <taxon>Alphaproteobacteria</taxon>
        <taxon>Hyphomicrobiales</taxon>
        <taxon>Rhizobiaceae</taxon>
        <taxon>Rhizobium/Agrobacterium group</taxon>
        <taxon>Agrobacterium</taxon>
    </lineage>
</organism>
<gene>
    <name evidence="1" type="ORF">DXT89_06730</name>
</gene>
<evidence type="ECO:0000313" key="1">
    <source>
        <dbReference type="EMBL" id="KAA3529443.1"/>
    </source>
</evidence>
<protein>
    <submittedName>
        <fullName evidence="1">Uncharacterized protein</fullName>
    </submittedName>
</protein>